<dbReference type="PIRSF" id="PIRSF017020">
    <property type="entry name" value="AstE"/>
    <property type="match status" value="1"/>
</dbReference>
<keyword evidence="2 5" id="KW-0479">Metal-binding</keyword>
<dbReference type="RefSeq" id="WP_272179656.1">
    <property type="nucleotide sequence ID" value="NZ_JAQOMS010000002.1"/>
</dbReference>
<keyword evidence="3 5" id="KW-0378">Hydrolase</keyword>
<evidence type="ECO:0000256" key="2">
    <source>
        <dbReference type="ARBA" id="ARBA00022723"/>
    </source>
</evidence>
<organism evidence="9 10">
    <name type="scientific">Psychrosphaera algicola</name>
    <dbReference type="NCBI Taxonomy" id="3023714"/>
    <lineage>
        <taxon>Bacteria</taxon>
        <taxon>Pseudomonadati</taxon>
        <taxon>Pseudomonadota</taxon>
        <taxon>Gammaproteobacteria</taxon>
        <taxon>Alteromonadales</taxon>
        <taxon>Pseudoalteromonadaceae</taxon>
        <taxon>Psychrosphaera</taxon>
    </lineage>
</organism>
<dbReference type="EMBL" id="JAQOMS010000002">
    <property type="protein sequence ID" value="MDC2887888.1"/>
    <property type="molecule type" value="Genomic_DNA"/>
</dbReference>
<evidence type="ECO:0000313" key="10">
    <source>
        <dbReference type="Proteomes" id="UP001528411"/>
    </source>
</evidence>
<evidence type="ECO:0000313" key="9">
    <source>
        <dbReference type="EMBL" id="MDC2887888.1"/>
    </source>
</evidence>
<feature type="binding site" evidence="5">
    <location>
        <position position="64"/>
    </location>
    <ligand>
        <name>Zn(2+)</name>
        <dbReference type="ChEBI" id="CHEBI:29105"/>
    </ligand>
</feature>
<feature type="active site" evidence="5">
    <location>
        <position position="225"/>
    </location>
</feature>
<dbReference type="InterPro" id="IPR055438">
    <property type="entry name" value="AstE_AspA_cat"/>
</dbReference>
<dbReference type="PANTHER" id="PTHR15162:SF7">
    <property type="entry name" value="SUCCINYLGLUTAMATE DESUCCINYLASE"/>
    <property type="match status" value="1"/>
</dbReference>
<feature type="binding site" evidence="5">
    <location>
        <position position="61"/>
    </location>
    <ligand>
        <name>Zn(2+)</name>
        <dbReference type="ChEBI" id="CHEBI:29105"/>
    </ligand>
</feature>
<dbReference type="NCBIfam" id="NF003706">
    <property type="entry name" value="PRK05324.1"/>
    <property type="match status" value="1"/>
</dbReference>
<gene>
    <name evidence="5 9" type="primary">astE</name>
    <name evidence="9" type="ORF">PN838_02350</name>
</gene>
<reference evidence="9 10" key="1">
    <citation type="submission" date="2023-01" db="EMBL/GenBank/DDBJ databases">
        <title>Psychrosphaera sp. nov., isolated from marine algae.</title>
        <authorList>
            <person name="Bayburt H."/>
            <person name="Choi B.J."/>
            <person name="Kim J.M."/>
            <person name="Choi D.G."/>
            <person name="Jeon C.O."/>
        </authorList>
    </citation>
    <scope>NUCLEOTIDE SEQUENCE [LARGE SCALE GENOMIC DNA]</scope>
    <source>
        <strain evidence="9 10">G1-22</strain>
    </source>
</reference>
<comment type="pathway">
    <text evidence="5">Amino-acid degradation; L-arginine degradation via AST pathway; L-glutamate and succinate from L-arginine: step 5/5.</text>
</comment>
<name>A0ABT5F8N5_9GAMM</name>
<dbReference type="InterPro" id="IPR050178">
    <property type="entry name" value="AspA/AstE_fam"/>
</dbReference>
<evidence type="ECO:0000256" key="1">
    <source>
        <dbReference type="ARBA" id="ARBA00022503"/>
    </source>
</evidence>
<dbReference type="Proteomes" id="UP001528411">
    <property type="component" value="Unassembled WGS sequence"/>
</dbReference>
<dbReference type="SUPFAM" id="SSF53187">
    <property type="entry name" value="Zn-dependent exopeptidases"/>
    <property type="match status" value="1"/>
</dbReference>
<dbReference type="InterPro" id="IPR016681">
    <property type="entry name" value="SuccinylGlu_desuccinylase"/>
</dbReference>
<feature type="domain" description="AstE/AspA barrel-sandwich hybrid" evidence="7">
    <location>
        <begin position="269"/>
        <end position="338"/>
    </location>
</feature>
<evidence type="ECO:0000256" key="4">
    <source>
        <dbReference type="ARBA" id="ARBA00022833"/>
    </source>
</evidence>
<dbReference type="GO" id="GO:0009017">
    <property type="term" value="F:succinylglutamate desuccinylase activity"/>
    <property type="evidence" value="ECO:0007669"/>
    <property type="project" value="UniProtKB-EC"/>
</dbReference>
<dbReference type="PANTHER" id="PTHR15162">
    <property type="entry name" value="ASPARTOACYLASE"/>
    <property type="match status" value="1"/>
</dbReference>
<accession>A0ABT5F8N5</accession>
<dbReference type="Gene3D" id="3.40.630.10">
    <property type="entry name" value="Zn peptidases"/>
    <property type="match status" value="1"/>
</dbReference>
<keyword evidence="1 5" id="KW-0056">Arginine metabolism</keyword>
<protein>
    <recommendedName>
        <fullName evidence="5 6">Succinylglutamate desuccinylase</fullName>
        <ecNumber evidence="5 6">3.5.1.96</ecNumber>
    </recommendedName>
</protein>
<evidence type="ECO:0000259" key="7">
    <source>
        <dbReference type="Pfam" id="PF04952"/>
    </source>
</evidence>
<comment type="similarity">
    <text evidence="5">Belongs to the AspA/AstE family. Succinylglutamate desuccinylase subfamily.</text>
</comment>
<feature type="binding site" evidence="5">
    <location>
        <position position="161"/>
    </location>
    <ligand>
        <name>Zn(2+)</name>
        <dbReference type="ChEBI" id="CHEBI:29105"/>
    </ligand>
</feature>
<dbReference type="Pfam" id="PF24827">
    <property type="entry name" value="AstE_AspA_cat"/>
    <property type="match status" value="1"/>
</dbReference>
<comment type="cofactor">
    <cofactor evidence="5">
        <name>Zn(2+)</name>
        <dbReference type="ChEBI" id="CHEBI:29105"/>
    </cofactor>
    <text evidence="5">Binds 1 zinc ion per subunit.</text>
</comment>
<evidence type="ECO:0000259" key="8">
    <source>
        <dbReference type="Pfam" id="PF24827"/>
    </source>
</evidence>
<evidence type="ECO:0000256" key="5">
    <source>
        <dbReference type="HAMAP-Rule" id="MF_00767"/>
    </source>
</evidence>
<evidence type="ECO:0000256" key="6">
    <source>
        <dbReference type="NCBIfam" id="TIGR03242"/>
    </source>
</evidence>
<keyword evidence="4 5" id="KW-0862">Zinc</keyword>
<proteinExistence type="inferred from homology"/>
<dbReference type="CDD" id="cd03855">
    <property type="entry name" value="M14_ASTE"/>
    <property type="match status" value="1"/>
</dbReference>
<dbReference type="InterPro" id="IPR007036">
    <property type="entry name" value="Aste_AspA_hybrid_dom"/>
</dbReference>
<keyword evidence="10" id="KW-1185">Reference proteome</keyword>
<dbReference type="HAMAP" id="MF_00767">
    <property type="entry name" value="Arg_catab_AstE"/>
    <property type="match status" value="1"/>
</dbReference>
<sequence length="346" mass="39113">MTNIKNNDFLALTRQHENHLPASRFEDNKHSFEIWDTGVLQVSPIGASKFDLAIVLSAGIHGNETAPIEMINELIKEILTKEITLKRPVLFIFGNPPSMNINKRFVIENLNRLFCSTYLNGVDINGDRTNLERQRAEKLEGYVARFYQTYDSENKCHYDLHTAIKDSVHEKFAVYPYIGNSPWKTQQFELLRAMDVTTVMLMQKPATTFSYHSSSVHGADSFTIELGKVRGFGENDKSKFEKAKVTLRNLMCGIDVDKTLFDEANFVMLKVHRSITKNYGDFELGFDDQLANFSEFKEGELLAKENGDDIVAEIDGEAIVFPNAAVEIGQRAILTVVPTSVSKSII</sequence>
<comment type="function">
    <text evidence="5">Transforms N(2)-succinylglutamate into succinate and glutamate.</text>
</comment>
<feature type="domain" description="Succinylglutamate desuccinylase/Aspartoacylase catalytic" evidence="8">
    <location>
        <begin position="54"/>
        <end position="247"/>
    </location>
</feature>
<dbReference type="EC" id="3.5.1.96" evidence="5 6"/>
<dbReference type="Pfam" id="PF04952">
    <property type="entry name" value="AstE_AspA_hybrid"/>
    <property type="match status" value="1"/>
</dbReference>
<comment type="caution">
    <text evidence="9">The sequence shown here is derived from an EMBL/GenBank/DDBJ whole genome shotgun (WGS) entry which is preliminary data.</text>
</comment>
<comment type="catalytic activity">
    <reaction evidence="5">
        <text>N-succinyl-L-glutamate + H2O = L-glutamate + succinate</text>
        <dbReference type="Rhea" id="RHEA:15169"/>
        <dbReference type="ChEBI" id="CHEBI:15377"/>
        <dbReference type="ChEBI" id="CHEBI:29985"/>
        <dbReference type="ChEBI" id="CHEBI:30031"/>
        <dbReference type="ChEBI" id="CHEBI:58763"/>
        <dbReference type="EC" id="3.5.1.96"/>
    </reaction>
</comment>
<dbReference type="NCBIfam" id="TIGR03242">
    <property type="entry name" value="arg_catab_astE"/>
    <property type="match status" value="1"/>
</dbReference>
<evidence type="ECO:0000256" key="3">
    <source>
        <dbReference type="ARBA" id="ARBA00022801"/>
    </source>
</evidence>